<proteinExistence type="predicted"/>
<keyword evidence="2" id="KW-1185">Reference proteome</keyword>
<gene>
    <name evidence="1" type="ORF">V6N12_045647</name>
</gene>
<protein>
    <submittedName>
        <fullName evidence="1">Uncharacterized protein</fullName>
    </submittedName>
</protein>
<accession>A0ABR2G3E5</accession>
<reference evidence="1 2" key="1">
    <citation type="journal article" date="2024" name="G3 (Bethesda)">
        <title>Genome assembly of Hibiscus sabdariffa L. provides insights into metabolisms of medicinal natural products.</title>
        <authorList>
            <person name="Kim T."/>
        </authorList>
    </citation>
    <scope>NUCLEOTIDE SEQUENCE [LARGE SCALE GENOMIC DNA]</scope>
    <source>
        <strain evidence="1">TK-2024</strain>
        <tissue evidence="1">Old leaves</tissue>
    </source>
</reference>
<name>A0ABR2G3E5_9ROSI</name>
<organism evidence="1 2">
    <name type="scientific">Hibiscus sabdariffa</name>
    <name type="common">roselle</name>
    <dbReference type="NCBI Taxonomy" id="183260"/>
    <lineage>
        <taxon>Eukaryota</taxon>
        <taxon>Viridiplantae</taxon>
        <taxon>Streptophyta</taxon>
        <taxon>Embryophyta</taxon>
        <taxon>Tracheophyta</taxon>
        <taxon>Spermatophyta</taxon>
        <taxon>Magnoliopsida</taxon>
        <taxon>eudicotyledons</taxon>
        <taxon>Gunneridae</taxon>
        <taxon>Pentapetalae</taxon>
        <taxon>rosids</taxon>
        <taxon>malvids</taxon>
        <taxon>Malvales</taxon>
        <taxon>Malvaceae</taxon>
        <taxon>Malvoideae</taxon>
        <taxon>Hibiscus</taxon>
    </lineage>
</organism>
<comment type="caution">
    <text evidence="1">The sequence shown here is derived from an EMBL/GenBank/DDBJ whole genome shotgun (WGS) entry which is preliminary data.</text>
</comment>
<dbReference type="Proteomes" id="UP001472677">
    <property type="component" value="Unassembled WGS sequence"/>
</dbReference>
<sequence length="106" mass="11195">MGSDKQDIHVKHVVQANGVGDGGLPHSGSTEVAHIEDVAGIEAYREVGSTLILKGDANKEVLDTKLDWVSVPIVGGVELKYGHVPEGSKTEVLLSNGGKRKVRLLS</sequence>
<evidence type="ECO:0000313" key="2">
    <source>
        <dbReference type="Proteomes" id="UP001472677"/>
    </source>
</evidence>
<dbReference type="EMBL" id="JBBPBM010000003">
    <property type="protein sequence ID" value="KAK8593570.1"/>
    <property type="molecule type" value="Genomic_DNA"/>
</dbReference>
<evidence type="ECO:0000313" key="1">
    <source>
        <dbReference type="EMBL" id="KAK8593570.1"/>
    </source>
</evidence>